<dbReference type="STRING" id="1330021.A0A367LDH1"/>
<name>A0A367LDH1_9HYPO</name>
<evidence type="ECO:0000313" key="2">
    <source>
        <dbReference type="EMBL" id="RCI12478.1"/>
    </source>
</evidence>
<feature type="chain" id="PRO_5016793486" evidence="1">
    <location>
        <begin position="20"/>
        <end position="62"/>
    </location>
</feature>
<dbReference type="Proteomes" id="UP000253664">
    <property type="component" value="Unassembled WGS sequence"/>
</dbReference>
<comment type="caution">
    <text evidence="2">The sequence shown here is derived from an EMBL/GenBank/DDBJ whole genome shotgun (WGS) entry which is preliminary data.</text>
</comment>
<feature type="signal peptide" evidence="1">
    <location>
        <begin position="1"/>
        <end position="19"/>
    </location>
</feature>
<gene>
    <name evidence="2" type="ORF">L249_1161</name>
</gene>
<sequence length="62" mass="6555">MLLKHLVLTAICSLQSVSATPLADGQVLARTDYNNCGKDATSQIFSFVGETTWGLQQGGNAL</sequence>
<dbReference type="AlphaFoldDB" id="A0A367LDH1"/>
<reference evidence="2 3" key="1">
    <citation type="journal article" date="2015" name="BMC Genomics">
        <title>Insights from the genome of Ophiocordyceps polyrhachis-furcata to pathogenicity and host specificity in insect fungi.</title>
        <authorList>
            <person name="Wichadakul D."/>
            <person name="Kobmoo N."/>
            <person name="Ingsriswang S."/>
            <person name="Tangphatsornruang S."/>
            <person name="Chantasingh D."/>
            <person name="Luangsa-ard J.J."/>
            <person name="Eurwilaichitr L."/>
        </authorList>
    </citation>
    <scope>NUCLEOTIDE SEQUENCE [LARGE SCALE GENOMIC DNA]</scope>
    <source>
        <strain evidence="2 3">BCC 54312</strain>
    </source>
</reference>
<proteinExistence type="predicted"/>
<accession>A0A367LDH1</accession>
<evidence type="ECO:0000313" key="3">
    <source>
        <dbReference type="Proteomes" id="UP000253664"/>
    </source>
</evidence>
<dbReference type="EMBL" id="LKCN02000007">
    <property type="protein sequence ID" value="RCI12478.1"/>
    <property type="molecule type" value="Genomic_DNA"/>
</dbReference>
<evidence type="ECO:0000256" key="1">
    <source>
        <dbReference type="SAM" id="SignalP"/>
    </source>
</evidence>
<keyword evidence="1" id="KW-0732">Signal</keyword>
<protein>
    <submittedName>
        <fullName evidence="2">Uncharacterized protein</fullName>
    </submittedName>
</protein>
<keyword evidence="3" id="KW-1185">Reference proteome</keyword>
<organism evidence="2 3">
    <name type="scientific">Ophiocordyceps polyrhachis-furcata BCC 54312</name>
    <dbReference type="NCBI Taxonomy" id="1330021"/>
    <lineage>
        <taxon>Eukaryota</taxon>
        <taxon>Fungi</taxon>
        <taxon>Dikarya</taxon>
        <taxon>Ascomycota</taxon>
        <taxon>Pezizomycotina</taxon>
        <taxon>Sordariomycetes</taxon>
        <taxon>Hypocreomycetidae</taxon>
        <taxon>Hypocreales</taxon>
        <taxon>Ophiocordycipitaceae</taxon>
        <taxon>Ophiocordyceps</taxon>
    </lineage>
</organism>